<gene>
    <name evidence="13" type="ORF">HNQ55_001595</name>
</gene>
<evidence type="ECO:0000256" key="2">
    <source>
        <dbReference type="ARBA" id="ARBA00005182"/>
    </source>
</evidence>
<evidence type="ECO:0000256" key="5">
    <source>
        <dbReference type="ARBA" id="ARBA00022679"/>
    </source>
</evidence>
<keyword evidence="5 11" id="KW-0808">Transferase</keyword>
<keyword evidence="4 11" id="KW-1003">Cell membrane</keyword>
<dbReference type="UniPathway" id="UPA00286"/>
<keyword evidence="6 11" id="KW-0812">Transmembrane</keyword>
<evidence type="ECO:0000256" key="12">
    <source>
        <dbReference type="SAM" id="Phobius"/>
    </source>
</evidence>
<evidence type="ECO:0000256" key="9">
    <source>
        <dbReference type="ARBA" id="ARBA00023136"/>
    </source>
</evidence>
<keyword evidence="7 11" id="KW-0016">Alginate biosynthesis</keyword>
<keyword evidence="9 11" id="KW-0472">Membrane</keyword>
<keyword evidence="10 11" id="KW-0012">Acyltransferase</keyword>
<dbReference type="InterPro" id="IPR024194">
    <property type="entry name" value="Ac/AlaTfrase_AlgI/DltB"/>
</dbReference>
<keyword evidence="11" id="KW-0997">Cell inner membrane</keyword>
<evidence type="ECO:0000313" key="14">
    <source>
        <dbReference type="Proteomes" id="UP000537141"/>
    </source>
</evidence>
<evidence type="ECO:0000256" key="10">
    <source>
        <dbReference type="ARBA" id="ARBA00023315"/>
    </source>
</evidence>
<keyword evidence="14" id="KW-1185">Reference proteome</keyword>
<evidence type="ECO:0000256" key="7">
    <source>
        <dbReference type="ARBA" id="ARBA00022841"/>
    </source>
</evidence>
<sequence>MFLLLGSVFINFRLGKLIASNKDKRILVVGVCFNLLLLAYYKYAGFFVSNIISLGFDISISSPVLPLAISFFTFQQIAFLVDVYRGKIKIGGAQEYGLFVVFFPQLIAGPIVHYRDLQPQFLKITEGRLLPKYGQGFMYLAIGLLKKLYIADSLADYVNPIFAISDSGLDVDPILALIGWLGYTMQLYFDFSAYGDMALGLGLLLGIQLPINFNSPYKAHSIIDFWHRWHITLGAFLRDYLYIPLGGSRNGELRKYLSLFITMLLGGLWHGAAWTFVFWGALHGLMLTINHGLNLLYARLGIPNNKLISDCGILFTFLGVSLSWMFFRSETFTGAVNILTALPDVINITKESLIMFKINNTLDLYAAFTTLFQALFIAFVCPNSHTIVSYLYKKTKPYHVLFLDLSGKPLSATLCGMVFFIIGKELLAVPSADFLYFNF</sequence>
<comment type="similarity">
    <text evidence="3 11">Belongs to the membrane-bound acyltransferase family.</text>
</comment>
<proteinExistence type="inferred from homology"/>
<evidence type="ECO:0000256" key="6">
    <source>
        <dbReference type="ARBA" id="ARBA00022692"/>
    </source>
</evidence>
<dbReference type="Pfam" id="PF03062">
    <property type="entry name" value="MBOAT"/>
    <property type="match status" value="1"/>
</dbReference>
<dbReference type="EMBL" id="JACHHU010000010">
    <property type="protein sequence ID" value="MBB6543088.1"/>
    <property type="molecule type" value="Genomic_DNA"/>
</dbReference>
<dbReference type="PANTHER" id="PTHR13285:SF23">
    <property type="entry name" value="TEICHOIC ACID D-ALANYLTRANSFERASE"/>
    <property type="match status" value="1"/>
</dbReference>
<dbReference type="PANTHER" id="PTHR13285">
    <property type="entry name" value="ACYLTRANSFERASE"/>
    <property type="match status" value="1"/>
</dbReference>
<dbReference type="GO" id="GO:0042121">
    <property type="term" value="P:alginic acid biosynthetic process"/>
    <property type="evidence" value="ECO:0007669"/>
    <property type="project" value="UniProtKB-UniRule"/>
</dbReference>
<evidence type="ECO:0000256" key="8">
    <source>
        <dbReference type="ARBA" id="ARBA00022989"/>
    </source>
</evidence>
<organism evidence="13 14">
    <name type="scientific">Thalassotalea piscium</name>
    <dbReference type="NCBI Taxonomy" id="1230533"/>
    <lineage>
        <taxon>Bacteria</taxon>
        <taxon>Pseudomonadati</taxon>
        <taxon>Pseudomonadota</taxon>
        <taxon>Gammaproteobacteria</taxon>
        <taxon>Alteromonadales</taxon>
        <taxon>Colwelliaceae</taxon>
        <taxon>Thalassotalea</taxon>
    </lineage>
</organism>
<feature type="transmembrane region" description="Helical" evidence="12">
    <location>
        <begin position="364"/>
        <end position="381"/>
    </location>
</feature>
<feature type="transmembrane region" description="Helical" evidence="12">
    <location>
        <begin position="64"/>
        <end position="84"/>
    </location>
</feature>
<dbReference type="GO" id="GO:0005886">
    <property type="term" value="C:plasma membrane"/>
    <property type="evidence" value="ECO:0007669"/>
    <property type="project" value="UniProtKB-SubCell"/>
</dbReference>
<evidence type="ECO:0000313" key="13">
    <source>
        <dbReference type="EMBL" id="MBB6543088.1"/>
    </source>
</evidence>
<dbReference type="RefSeq" id="WP_184423892.1">
    <property type="nucleotide sequence ID" value="NZ_BAABLB010000028.1"/>
</dbReference>
<comment type="subcellular location">
    <subcellularLocation>
        <location evidence="11">Cell inner membrane</location>
    </subcellularLocation>
    <subcellularLocation>
        <location evidence="1">Cell membrane</location>
        <topology evidence="1">Multi-pass membrane protein</topology>
    </subcellularLocation>
</comment>
<keyword evidence="8 12" id="KW-1133">Transmembrane helix</keyword>
<dbReference type="GO" id="GO:0016746">
    <property type="term" value="F:acyltransferase activity"/>
    <property type="evidence" value="ECO:0007669"/>
    <property type="project" value="UniProtKB-KW"/>
</dbReference>
<comment type="pathway">
    <text evidence="2 11">Glycan biosynthesis; alginate biosynthesis.</text>
</comment>
<evidence type="ECO:0000256" key="11">
    <source>
        <dbReference type="PIRNR" id="PIRNR016636"/>
    </source>
</evidence>
<dbReference type="InterPro" id="IPR051085">
    <property type="entry name" value="MB_O-acyltransferase"/>
</dbReference>
<dbReference type="Proteomes" id="UP000537141">
    <property type="component" value="Unassembled WGS sequence"/>
</dbReference>
<dbReference type="PIRSF" id="PIRSF500217">
    <property type="entry name" value="AlgI"/>
    <property type="match status" value="1"/>
</dbReference>
<dbReference type="InterPro" id="IPR028362">
    <property type="entry name" value="AlgI"/>
</dbReference>
<feature type="transmembrane region" description="Helical" evidence="12">
    <location>
        <begin position="401"/>
        <end position="422"/>
    </location>
</feature>
<reference evidence="13 14" key="1">
    <citation type="submission" date="2020-08" db="EMBL/GenBank/DDBJ databases">
        <title>Genomic Encyclopedia of Type Strains, Phase IV (KMG-IV): sequencing the most valuable type-strain genomes for metagenomic binning, comparative biology and taxonomic classification.</title>
        <authorList>
            <person name="Goeker M."/>
        </authorList>
    </citation>
    <scope>NUCLEOTIDE SEQUENCE [LARGE SCALE GENOMIC DNA]</scope>
    <source>
        <strain evidence="13 14">DSM 26287</strain>
    </source>
</reference>
<protein>
    <recommendedName>
        <fullName evidence="11">Probable alginate O-acetylase</fullName>
        <ecNumber evidence="11">2.3.1.-</ecNumber>
    </recommendedName>
</protein>
<evidence type="ECO:0000256" key="1">
    <source>
        <dbReference type="ARBA" id="ARBA00004651"/>
    </source>
</evidence>
<name>A0A7X0TTF0_9GAMM</name>
<dbReference type="InterPro" id="IPR004299">
    <property type="entry name" value="MBOAT_fam"/>
</dbReference>
<comment type="caution">
    <text evidence="13">The sequence shown here is derived from an EMBL/GenBank/DDBJ whole genome shotgun (WGS) entry which is preliminary data.</text>
</comment>
<accession>A0A7X0TTF0</accession>
<feature type="transmembrane region" description="Helical" evidence="12">
    <location>
        <begin position="256"/>
        <end position="276"/>
    </location>
</feature>
<dbReference type="PIRSF" id="PIRSF016636">
    <property type="entry name" value="AlgI_DltB"/>
    <property type="match status" value="1"/>
</dbReference>
<feature type="transmembrane region" description="Helical" evidence="12">
    <location>
        <begin position="26"/>
        <end position="44"/>
    </location>
</feature>
<dbReference type="AlphaFoldDB" id="A0A7X0TTF0"/>
<evidence type="ECO:0000256" key="3">
    <source>
        <dbReference type="ARBA" id="ARBA00010323"/>
    </source>
</evidence>
<evidence type="ECO:0000256" key="4">
    <source>
        <dbReference type="ARBA" id="ARBA00022475"/>
    </source>
</evidence>
<dbReference type="EC" id="2.3.1.-" evidence="11"/>